<comment type="similarity">
    <text evidence="1">Belongs to the enoyl-CoA hydratase/isomerase family.</text>
</comment>
<dbReference type="InterPro" id="IPR001753">
    <property type="entry name" value="Enoyl-CoA_hydra/iso"/>
</dbReference>
<protein>
    <submittedName>
        <fullName evidence="3">Enoyl-CoA hydratase</fullName>
    </submittedName>
</protein>
<dbReference type="OrthoDB" id="5174409at2"/>
<accession>A0A223SDC0</accession>
<evidence type="ECO:0000256" key="2">
    <source>
        <dbReference type="ARBA" id="ARBA00023239"/>
    </source>
</evidence>
<sequence>MTDAEPGLRLDIKDAVATITIDHPAKRNAMTARMYTDLPPLLAELRDDAAVRVAVLTGTGDTFCSGADISALDDITGENDLPTAAEEAVAAFPKPVIAAIRGHCYGGACQLAAACDLRIAADDARFAITPAKLGIIYPVSALARLVHLAGPATIKQLVYSADPVDADHALRTGLCDEVVPVERLHDRVDELARTIAGRSQFTVRATKDIIDRISAGTLTDDVIHGWFTEMRTSGDLDEGVAAFLERRAPDFRWNG</sequence>
<name>A0A223SDC0_9ACTN</name>
<dbReference type="PANTHER" id="PTHR11941">
    <property type="entry name" value="ENOYL-COA HYDRATASE-RELATED"/>
    <property type="match status" value="1"/>
</dbReference>
<dbReference type="RefSeq" id="WP_094932806.1">
    <property type="nucleotide sequence ID" value="NZ_CP022753.1"/>
</dbReference>
<dbReference type="GO" id="GO:0016829">
    <property type="term" value="F:lyase activity"/>
    <property type="evidence" value="ECO:0007669"/>
    <property type="project" value="UniProtKB-KW"/>
</dbReference>
<keyword evidence="2" id="KW-0456">Lyase</keyword>
<dbReference type="EMBL" id="CP022753">
    <property type="protein sequence ID" value="ASU86063.1"/>
    <property type="molecule type" value="Genomic_DNA"/>
</dbReference>
<dbReference type="Gene3D" id="3.90.226.10">
    <property type="entry name" value="2-enoyl-CoA Hydratase, Chain A, domain 1"/>
    <property type="match status" value="1"/>
</dbReference>
<dbReference type="Proteomes" id="UP000215005">
    <property type="component" value="Chromosome"/>
</dbReference>
<proteinExistence type="inferred from homology"/>
<dbReference type="InterPro" id="IPR029045">
    <property type="entry name" value="ClpP/crotonase-like_dom_sf"/>
</dbReference>
<dbReference type="InterPro" id="IPR014748">
    <property type="entry name" value="Enoyl-CoA_hydra_C"/>
</dbReference>
<keyword evidence="4" id="KW-1185">Reference proteome</keyword>
<organism evidence="3 4">
    <name type="scientific">Nocardiopsis gilva YIM 90087</name>
    <dbReference type="NCBI Taxonomy" id="1235441"/>
    <lineage>
        <taxon>Bacteria</taxon>
        <taxon>Bacillati</taxon>
        <taxon>Actinomycetota</taxon>
        <taxon>Actinomycetes</taxon>
        <taxon>Streptosporangiales</taxon>
        <taxon>Nocardiopsidaceae</taxon>
        <taxon>Nocardiopsis</taxon>
    </lineage>
</organism>
<dbReference type="SUPFAM" id="SSF52096">
    <property type="entry name" value="ClpP/crotonase"/>
    <property type="match status" value="1"/>
</dbReference>
<evidence type="ECO:0000313" key="3">
    <source>
        <dbReference type="EMBL" id="ASU86063.1"/>
    </source>
</evidence>
<evidence type="ECO:0000313" key="4">
    <source>
        <dbReference type="Proteomes" id="UP000215005"/>
    </source>
</evidence>
<dbReference type="CDD" id="cd06558">
    <property type="entry name" value="crotonase-like"/>
    <property type="match status" value="1"/>
</dbReference>
<dbReference type="PANTHER" id="PTHR11941:SF127">
    <property type="entry name" value="ENOYL-COA HYDRATASE ECHA18 (ENOYL HYDRASE) (UNSATURATED ACYL-COA HYDRATASE) (CROTONASE)-RELATED"/>
    <property type="match status" value="1"/>
</dbReference>
<dbReference type="KEGG" id="ngv:CDO52_06125"/>
<gene>
    <name evidence="3" type="ORF">CDO52_06125</name>
</gene>
<dbReference type="GO" id="GO:0006635">
    <property type="term" value="P:fatty acid beta-oxidation"/>
    <property type="evidence" value="ECO:0007669"/>
    <property type="project" value="TreeGrafter"/>
</dbReference>
<dbReference type="Pfam" id="PF00378">
    <property type="entry name" value="ECH_1"/>
    <property type="match status" value="1"/>
</dbReference>
<reference evidence="3 4" key="1">
    <citation type="submission" date="2017-08" db="EMBL/GenBank/DDBJ databases">
        <title>The complete genome sequence of Nocardiopsis gilva YIM 90087.</title>
        <authorList>
            <person name="Yin M."/>
            <person name="Tang S."/>
        </authorList>
    </citation>
    <scope>NUCLEOTIDE SEQUENCE [LARGE SCALE GENOMIC DNA]</scope>
    <source>
        <strain evidence="3 4">YIM 90087</strain>
    </source>
</reference>
<dbReference type="AlphaFoldDB" id="A0A223SDC0"/>
<dbReference type="Gene3D" id="1.10.12.10">
    <property type="entry name" value="Lyase 2-enoyl-coa Hydratase, Chain A, domain 2"/>
    <property type="match status" value="1"/>
</dbReference>
<evidence type="ECO:0000256" key="1">
    <source>
        <dbReference type="ARBA" id="ARBA00005254"/>
    </source>
</evidence>